<dbReference type="PATRIC" id="fig|1224163.3.peg.974"/>
<evidence type="ECO:0000256" key="2">
    <source>
        <dbReference type="ARBA" id="ARBA00023002"/>
    </source>
</evidence>
<dbReference type="PANTHER" id="PTHR48105">
    <property type="entry name" value="THIOREDOXIN REDUCTASE 1-RELATED-RELATED"/>
    <property type="match status" value="1"/>
</dbReference>
<feature type="domain" description="FAD/NAD(P)-binding" evidence="4">
    <location>
        <begin position="10"/>
        <end position="288"/>
    </location>
</feature>
<dbReference type="PRINTS" id="PR00368">
    <property type="entry name" value="FADPNR"/>
</dbReference>
<dbReference type="EMBL" id="CP003924">
    <property type="protein sequence ID" value="AGS34448.1"/>
    <property type="molecule type" value="Genomic_DNA"/>
</dbReference>
<dbReference type="GO" id="GO:0004791">
    <property type="term" value="F:thioredoxin-disulfide reductase (NADPH) activity"/>
    <property type="evidence" value="ECO:0007669"/>
    <property type="project" value="UniProtKB-EC"/>
</dbReference>
<keyword evidence="1" id="KW-0285">Flavoprotein</keyword>
<dbReference type="eggNOG" id="COG0492">
    <property type="taxonomic scope" value="Bacteria"/>
</dbReference>
<proteinExistence type="predicted"/>
<evidence type="ECO:0000256" key="1">
    <source>
        <dbReference type="ARBA" id="ARBA00022630"/>
    </source>
</evidence>
<sequence>MTPELPDTVDALVVGGGPAGLAAATWLGRYQRSTLVVDAGAHRNRAADHAHGVLTRDPVTPADLMSEARAGLAQYPQVHLHNGTVNTIRRSDDGTFHVLIDDHAEVAASRIVLATGVKDQLPRVIGVDEHYGTDVHHCPACDGLTVAGKDVIILGDGAHVPAYAAELLDWARTVRIVTDSSDPGFDQAQREVLDEHRIEVVDGAAEKFVGEPGDLRGVLLTDGTFVAGSAVFFSYGHQPATHLAAELGCELTDDGSIAVNGFQLSSVDGVYAAGDITTDLQLIPVAVGLGTTAGVACATSLRGHGTDGPSPAPPTRRFT</sequence>
<dbReference type="HOGENOM" id="CLU_031864_5_0_11"/>
<dbReference type="InterPro" id="IPR050097">
    <property type="entry name" value="Ferredoxin-NADP_redctase_2"/>
</dbReference>
<dbReference type="STRING" id="1224163.B841_04865"/>
<dbReference type="InterPro" id="IPR036188">
    <property type="entry name" value="FAD/NAD-bd_sf"/>
</dbReference>
<evidence type="ECO:0000259" key="4">
    <source>
        <dbReference type="Pfam" id="PF07992"/>
    </source>
</evidence>
<dbReference type="KEGG" id="cmd:B841_04865"/>
<dbReference type="InterPro" id="IPR023753">
    <property type="entry name" value="FAD/NAD-binding_dom"/>
</dbReference>
<comment type="catalytic activity">
    <reaction evidence="3">
        <text>[thioredoxin]-dithiol + NADP(+) = [thioredoxin]-disulfide + NADPH + H(+)</text>
        <dbReference type="Rhea" id="RHEA:20345"/>
        <dbReference type="Rhea" id="RHEA-COMP:10698"/>
        <dbReference type="Rhea" id="RHEA-COMP:10700"/>
        <dbReference type="ChEBI" id="CHEBI:15378"/>
        <dbReference type="ChEBI" id="CHEBI:29950"/>
        <dbReference type="ChEBI" id="CHEBI:50058"/>
        <dbReference type="ChEBI" id="CHEBI:57783"/>
        <dbReference type="ChEBI" id="CHEBI:58349"/>
        <dbReference type="EC" id="1.8.1.9"/>
    </reaction>
</comment>
<dbReference type="PRINTS" id="PR00469">
    <property type="entry name" value="PNDRDTASEII"/>
</dbReference>
<evidence type="ECO:0000256" key="3">
    <source>
        <dbReference type="ARBA" id="ARBA00048132"/>
    </source>
</evidence>
<dbReference type="Pfam" id="PF07992">
    <property type="entry name" value="Pyr_redox_2"/>
    <property type="match status" value="1"/>
</dbReference>
<reference evidence="5 6" key="1">
    <citation type="submission" date="2012-11" db="EMBL/GenBank/DDBJ databases">
        <title>The complete genome sequence of Corynebacterium maris Coryn-1 (=DSM 45190).</title>
        <authorList>
            <person name="Schaffert L."/>
            <person name="Albersmeier A."/>
            <person name="Kalinowski J."/>
            <person name="Ruckert C."/>
        </authorList>
    </citation>
    <scope>NUCLEOTIDE SEQUENCE [LARGE SCALE GENOMIC DNA]</scope>
    <source>
        <strain evidence="6">Coryn-1</strain>
    </source>
</reference>
<protein>
    <recommendedName>
        <fullName evidence="4">FAD/NAD(P)-binding domain-containing protein</fullName>
    </recommendedName>
</protein>
<evidence type="ECO:0000313" key="5">
    <source>
        <dbReference type="EMBL" id="AGS34448.1"/>
    </source>
</evidence>
<dbReference type="Gene3D" id="3.50.50.60">
    <property type="entry name" value="FAD/NAD(P)-binding domain"/>
    <property type="match status" value="2"/>
</dbReference>
<accession>S5TIB4</accession>
<evidence type="ECO:0000313" key="6">
    <source>
        <dbReference type="Proteomes" id="UP000015388"/>
    </source>
</evidence>
<keyword evidence="6" id="KW-1185">Reference proteome</keyword>
<dbReference type="SUPFAM" id="SSF51905">
    <property type="entry name" value="FAD/NAD(P)-binding domain"/>
    <property type="match status" value="1"/>
</dbReference>
<organism evidence="5 6">
    <name type="scientific">Corynebacterium maris DSM 45190</name>
    <dbReference type="NCBI Taxonomy" id="1224163"/>
    <lineage>
        <taxon>Bacteria</taxon>
        <taxon>Bacillati</taxon>
        <taxon>Actinomycetota</taxon>
        <taxon>Actinomycetes</taxon>
        <taxon>Mycobacteriales</taxon>
        <taxon>Corynebacteriaceae</taxon>
        <taxon>Corynebacterium</taxon>
    </lineage>
</organism>
<gene>
    <name evidence="5" type="ORF">B841_04865</name>
</gene>
<name>S5TIB4_9CORY</name>
<dbReference type="AlphaFoldDB" id="S5TIB4"/>
<dbReference type="OrthoDB" id="9786503at2"/>
<keyword evidence="2" id="KW-0560">Oxidoreductase</keyword>
<dbReference type="Proteomes" id="UP000015388">
    <property type="component" value="Chromosome"/>
</dbReference>
<dbReference type="RefSeq" id="WP_020934381.1">
    <property type="nucleotide sequence ID" value="NC_021915.1"/>
</dbReference>